<dbReference type="AlphaFoldDB" id="A0A314UF38"/>
<gene>
    <name evidence="1" type="ORF">Pyn_10492</name>
</gene>
<dbReference type="OrthoDB" id="417550at2759"/>
<accession>A0A314UF38</accession>
<dbReference type="EMBL" id="PJQY01003686">
    <property type="protein sequence ID" value="PQM35346.1"/>
    <property type="molecule type" value="Genomic_DNA"/>
</dbReference>
<dbReference type="SUPFAM" id="SSF50129">
    <property type="entry name" value="GroES-like"/>
    <property type="match status" value="1"/>
</dbReference>
<protein>
    <submittedName>
        <fullName evidence="1">Alcohol dehydrogenase</fullName>
    </submittedName>
</protein>
<evidence type="ECO:0000313" key="2">
    <source>
        <dbReference type="Proteomes" id="UP000250321"/>
    </source>
</evidence>
<dbReference type="InterPro" id="IPR011032">
    <property type="entry name" value="GroES-like_sf"/>
</dbReference>
<dbReference type="STRING" id="2094558.A0A314UF38"/>
<sequence>MAEDMHVVEGNGIIGVGVEGMATIKVDTVTTKVVMKAIKIMVDFQTGEYVVDEAEAGVIMIHMLEDVHVVEGEGIIRAGVEGMETIKVDTVTTKVVMEAIRIMADIQTGEKVVDEAEVGILSLKKLELEKFIAHRVPFSEINKAFDYMLKGESLRSIINMEE</sequence>
<keyword evidence="2" id="KW-1185">Reference proteome</keyword>
<dbReference type="Proteomes" id="UP000250321">
    <property type="component" value="Unassembled WGS sequence"/>
</dbReference>
<comment type="caution">
    <text evidence="1">The sequence shown here is derived from an EMBL/GenBank/DDBJ whole genome shotgun (WGS) entry which is preliminary data.</text>
</comment>
<reference evidence="1 2" key="1">
    <citation type="submission" date="2018-02" db="EMBL/GenBank/DDBJ databases">
        <title>Draft genome of wild Prunus yedoensis var. nudiflora.</title>
        <authorList>
            <person name="Baek S."/>
            <person name="Kim J.-H."/>
            <person name="Choi K."/>
            <person name="Kim G.-B."/>
            <person name="Cho A."/>
            <person name="Jang H."/>
            <person name="Shin C.-H."/>
            <person name="Yu H.-J."/>
            <person name="Mun J.-H."/>
        </authorList>
    </citation>
    <scope>NUCLEOTIDE SEQUENCE [LARGE SCALE GENOMIC DNA]</scope>
    <source>
        <strain evidence="2">cv. Jeju island</strain>
        <tissue evidence="1">Leaf</tissue>
    </source>
</reference>
<evidence type="ECO:0000313" key="1">
    <source>
        <dbReference type="EMBL" id="PQM35346.1"/>
    </source>
</evidence>
<organism evidence="1 2">
    <name type="scientific">Prunus yedoensis var. nudiflora</name>
    <dbReference type="NCBI Taxonomy" id="2094558"/>
    <lineage>
        <taxon>Eukaryota</taxon>
        <taxon>Viridiplantae</taxon>
        <taxon>Streptophyta</taxon>
        <taxon>Embryophyta</taxon>
        <taxon>Tracheophyta</taxon>
        <taxon>Spermatophyta</taxon>
        <taxon>Magnoliopsida</taxon>
        <taxon>eudicotyledons</taxon>
        <taxon>Gunneridae</taxon>
        <taxon>Pentapetalae</taxon>
        <taxon>rosids</taxon>
        <taxon>fabids</taxon>
        <taxon>Rosales</taxon>
        <taxon>Rosaceae</taxon>
        <taxon>Amygdaloideae</taxon>
        <taxon>Amygdaleae</taxon>
        <taxon>Prunus</taxon>
    </lineage>
</organism>
<proteinExistence type="predicted"/>
<name>A0A314UF38_PRUYE</name>
<dbReference type="Gene3D" id="3.90.180.10">
    <property type="entry name" value="Medium-chain alcohol dehydrogenases, catalytic domain"/>
    <property type="match status" value="1"/>
</dbReference>